<dbReference type="InterPro" id="IPR023772">
    <property type="entry name" value="DNA-bd_HTH_TetR-type_CS"/>
</dbReference>
<keyword evidence="6" id="KW-1185">Reference proteome</keyword>
<protein>
    <submittedName>
        <fullName evidence="5">TetR family transcriptional regulator</fullName>
    </submittedName>
</protein>
<dbReference type="PANTHER" id="PTHR43479">
    <property type="entry name" value="ACREF/ENVCD OPERON REPRESSOR-RELATED"/>
    <property type="match status" value="1"/>
</dbReference>
<reference evidence="6" key="1">
    <citation type="journal article" date="2019" name="Int. J. Syst. Evol. Microbiol.">
        <title>The Global Catalogue of Microorganisms (GCM) 10K type strain sequencing project: providing services to taxonomists for standard genome sequencing and annotation.</title>
        <authorList>
            <consortium name="The Broad Institute Genomics Platform"/>
            <consortium name="The Broad Institute Genome Sequencing Center for Infectious Disease"/>
            <person name="Wu L."/>
            <person name="Ma J."/>
        </authorList>
    </citation>
    <scope>NUCLEOTIDE SEQUENCE [LARGE SCALE GENOMIC DNA]</scope>
    <source>
        <strain evidence="6">CGMCC 1.14993</strain>
    </source>
</reference>
<dbReference type="PROSITE" id="PS50977">
    <property type="entry name" value="HTH_TETR_2"/>
    <property type="match status" value="1"/>
</dbReference>
<evidence type="ECO:0000256" key="3">
    <source>
        <dbReference type="PROSITE-ProRule" id="PRU00335"/>
    </source>
</evidence>
<dbReference type="RefSeq" id="WP_158093167.1">
    <property type="nucleotide sequence ID" value="NZ_BMHB01000001.1"/>
</dbReference>
<organism evidence="5 6">
    <name type="scientific">Gottfriedia solisilvae</name>
    <dbReference type="NCBI Taxonomy" id="1516104"/>
    <lineage>
        <taxon>Bacteria</taxon>
        <taxon>Bacillati</taxon>
        <taxon>Bacillota</taxon>
        <taxon>Bacilli</taxon>
        <taxon>Bacillales</taxon>
        <taxon>Bacillaceae</taxon>
        <taxon>Gottfriedia</taxon>
    </lineage>
</organism>
<feature type="DNA-binding region" description="H-T-H motif" evidence="3">
    <location>
        <begin position="29"/>
        <end position="48"/>
    </location>
</feature>
<dbReference type="Pfam" id="PF00440">
    <property type="entry name" value="TetR_N"/>
    <property type="match status" value="1"/>
</dbReference>
<dbReference type="PROSITE" id="PS01081">
    <property type="entry name" value="HTH_TETR_1"/>
    <property type="match status" value="1"/>
</dbReference>
<keyword evidence="1" id="KW-0678">Repressor</keyword>
<feature type="domain" description="HTH tetR-type" evidence="4">
    <location>
        <begin position="6"/>
        <end position="66"/>
    </location>
</feature>
<dbReference type="AlphaFoldDB" id="A0A8J3EYJ2"/>
<dbReference type="PANTHER" id="PTHR43479:SF11">
    <property type="entry name" value="ACREF_ENVCD OPERON REPRESSOR-RELATED"/>
    <property type="match status" value="1"/>
</dbReference>
<name>A0A8J3EYJ2_9BACI</name>
<proteinExistence type="predicted"/>
<dbReference type="SUPFAM" id="SSF46689">
    <property type="entry name" value="Homeodomain-like"/>
    <property type="match status" value="1"/>
</dbReference>
<dbReference type="GO" id="GO:0003677">
    <property type="term" value="F:DNA binding"/>
    <property type="evidence" value="ECO:0007669"/>
    <property type="project" value="UniProtKB-UniRule"/>
</dbReference>
<dbReference type="OrthoDB" id="9814200at2"/>
<dbReference type="EMBL" id="BMHB01000001">
    <property type="protein sequence ID" value="GGI13954.1"/>
    <property type="molecule type" value="Genomic_DNA"/>
</dbReference>
<dbReference type="Proteomes" id="UP000626244">
    <property type="component" value="Unassembled WGS sequence"/>
</dbReference>
<gene>
    <name evidence="5" type="ORF">GCM10007380_20520</name>
</gene>
<accession>A0A8J3EYJ2</accession>
<dbReference type="Gene3D" id="1.10.357.10">
    <property type="entry name" value="Tetracycline Repressor, domain 2"/>
    <property type="match status" value="1"/>
</dbReference>
<evidence type="ECO:0000256" key="2">
    <source>
        <dbReference type="ARBA" id="ARBA00023125"/>
    </source>
</evidence>
<dbReference type="PRINTS" id="PR00455">
    <property type="entry name" value="HTHTETR"/>
</dbReference>
<dbReference type="InterPro" id="IPR001647">
    <property type="entry name" value="HTH_TetR"/>
</dbReference>
<evidence type="ECO:0000259" key="4">
    <source>
        <dbReference type="PROSITE" id="PS50977"/>
    </source>
</evidence>
<dbReference type="InterPro" id="IPR009057">
    <property type="entry name" value="Homeodomain-like_sf"/>
</dbReference>
<comment type="caution">
    <text evidence="5">The sequence shown here is derived from an EMBL/GenBank/DDBJ whole genome shotgun (WGS) entry which is preliminary data.</text>
</comment>
<evidence type="ECO:0000256" key="1">
    <source>
        <dbReference type="ARBA" id="ARBA00022491"/>
    </source>
</evidence>
<keyword evidence="2 3" id="KW-0238">DNA-binding</keyword>
<sequence length="200" mass="23061">MQILKEDIKNRIIAAALEEFKEQGYLGASIRSIASNAGIALGTIYKYFKNKEDLFNSLVEPVYNDVLLTLKDSIDSSINPICTVIDIKDVILDIFKVKNKELLILFDKSKGSKFENFKEEMISVIHIILQKELMQQLKERDIEVKDPFICYVLSTTLLEGVYTLLRTQEDGVRISILVDQLIHIIFTDIEKRFEEISHIF</sequence>
<evidence type="ECO:0000313" key="6">
    <source>
        <dbReference type="Proteomes" id="UP000626244"/>
    </source>
</evidence>
<dbReference type="InterPro" id="IPR050624">
    <property type="entry name" value="HTH-type_Tx_Regulator"/>
</dbReference>
<evidence type="ECO:0000313" key="5">
    <source>
        <dbReference type="EMBL" id="GGI13954.1"/>
    </source>
</evidence>